<organism evidence="1 2">
    <name type="scientific">Knufia peltigerae</name>
    <dbReference type="NCBI Taxonomy" id="1002370"/>
    <lineage>
        <taxon>Eukaryota</taxon>
        <taxon>Fungi</taxon>
        <taxon>Dikarya</taxon>
        <taxon>Ascomycota</taxon>
        <taxon>Pezizomycotina</taxon>
        <taxon>Eurotiomycetes</taxon>
        <taxon>Chaetothyriomycetidae</taxon>
        <taxon>Chaetothyriales</taxon>
        <taxon>Trichomeriaceae</taxon>
        <taxon>Knufia</taxon>
    </lineage>
</organism>
<dbReference type="AlphaFoldDB" id="A0AA39D195"/>
<reference evidence="1" key="1">
    <citation type="submission" date="2022-10" db="EMBL/GenBank/DDBJ databases">
        <title>Culturing micro-colonial fungi from biological soil crusts in the Mojave desert and describing Neophaeococcomyces mojavensis, and introducing the new genera and species Taxawa tesnikishii.</title>
        <authorList>
            <person name="Kurbessoian T."/>
            <person name="Stajich J.E."/>
        </authorList>
    </citation>
    <scope>NUCLEOTIDE SEQUENCE</scope>
    <source>
        <strain evidence="1">TK_35</strain>
    </source>
</reference>
<dbReference type="Pfam" id="PF10303">
    <property type="entry name" value="DUF2408"/>
    <property type="match status" value="2"/>
</dbReference>
<dbReference type="InterPro" id="IPR018810">
    <property type="entry name" value="UPF0662"/>
</dbReference>
<dbReference type="GO" id="GO:0005634">
    <property type="term" value="C:nucleus"/>
    <property type="evidence" value="ECO:0007669"/>
    <property type="project" value="TreeGrafter"/>
</dbReference>
<sequence>MSDSPITNAPVGPQEKPILDKLILVRDKLLLLKQDKSTYVKSSDVIPLYDQVIEQVSILNDVRGPEHLVQNRVDTVLDDCLQLISLFFMAVGRNHEAPALYAMTGNIMRLCHHLKEAAFYSKKDLTSLENTLDKMQATLEQGKDVYSDHLLTRIQYRLEICKAMLKELSDFLSTLSPDMVPVWEKLVSILRAIAALNTRSKVKFETPVVSSTSRANCQLQYSHKDLDELRGELLNIQATMKDGKLPDKTGVASSGQDLVVPLLTRCLKFTDIVHERYGRTFNRNNPQANKDYRQGKIDERFKDIYDKLLEIRNQLERLTMTQAWSLRETDLFMWQRKLDRIDDSRRDGNFFDAEGHPADLHAQRTLLYLIRRGYAYIYQLLIASEPVSEALLPIYNQLLTLRRCLVEVKKAGGVSNPRELYPYSMKLNSIDNMRVDGKFQIGKDIPEGQGAVNDLLAECYDLAYELRTAAEQESNDE</sequence>
<dbReference type="EMBL" id="JAPDRN010000020">
    <property type="protein sequence ID" value="KAJ9638731.1"/>
    <property type="molecule type" value="Genomic_DNA"/>
</dbReference>
<gene>
    <name evidence="1" type="ORF">H2204_004207</name>
</gene>
<protein>
    <submittedName>
        <fullName evidence="1">Uncharacterized protein</fullName>
    </submittedName>
</protein>
<dbReference type="PANTHER" id="PTHR28086:SF1">
    <property type="entry name" value="CU(2+) SUPPRESSING AND BLEOMYCIN SENSITIVE PROTEIN 1"/>
    <property type="match status" value="1"/>
</dbReference>
<proteinExistence type="predicted"/>
<dbReference type="GO" id="GO:0005737">
    <property type="term" value="C:cytoplasm"/>
    <property type="evidence" value="ECO:0007669"/>
    <property type="project" value="TreeGrafter"/>
</dbReference>
<accession>A0AA39D195</accession>
<name>A0AA39D195_9EURO</name>
<keyword evidence="2" id="KW-1185">Reference proteome</keyword>
<evidence type="ECO:0000313" key="1">
    <source>
        <dbReference type="EMBL" id="KAJ9638731.1"/>
    </source>
</evidence>
<evidence type="ECO:0000313" key="2">
    <source>
        <dbReference type="Proteomes" id="UP001172681"/>
    </source>
</evidence>
<comment type="caution">
    <text evidence="1">The sequence shown here is derived from an EMBL/GenBank/DDBJ whole genome shotgun (WGS) entry which is preliminary data.</text>
</comment>
<dbReference type="PANTHER" id="PTHR28086">
    <property type="entry name" value="UPF0662 PROTEIN YPL260W"/>
    <property type="match status" value="1"/>
</dbReference>
<dbReference type="Proteomes" id="UP001172681">
    <property type="component" value="Unassembled WGS sequence"/>
</dbReference>